<organism evidence="1 2">
    <name type="scientific">Hypoxylon rubiginosum</name>
    <dbReference type="NCBI Taxonomy" id="110542"/>
    <lineage>
        <taxon>Eukaryota</taxon>
        <taxon>Fungi</taxon>
        <taxon>Dikarya</taxon>
        <taxon>Ascomycota</taxon>
        <taxon>Pezizomycotina</taxon>
        <taxon>Sordariomycetes</taxon>
        <taxon>Xylariomycetidae</taxon>
        <taxon>Xylariales</taxon>
        <taxon>Hypoxylaceae</taxon>
        <taxon>Hypoxylon</taxon>
    </lineage>
</organism>
<accession>A0ACB9Z4F3</accession>
<name>A0ACB9Z4F3_9PEZI</name>
<comment type="caution">
    <text evidence="1">The sequence shown here is derived from an EMBL/GenBank/DDBJ whole genome shotgun (WGS) entry which is preliminary data.</text>
</comment>
<keyword evidence="2" id="KW-1185">Reference proteome</keyword>
<gene>
    <name evidence="1" type="ORF">F4820DRAFT_457863</name>
</gene>
<sequence length="468" mass="52205">MYSDLVIKEWTDDQRCRGPSMSTEPAFFRNLEVAMDIRRSQNYLLGLKPRWDNTVADFTTCDFLSLSRSGKVREAFLAELACQPEFDLSASGSRIQYGNYSYLNQVEQQIASFHGVETAFITPSGFAANVGVLSGVPLAGDAIVYDELVHASSHEGLHLSLAEYKLPFRHNDPDSLRDTFVSLKKEQPKFAHGTLSVLVCVESIYSMDGDVCPLEELLDVVKDEFPLGNAQFVLDEAHSLGVIGDKGRGLASMLGLEKEIAIRVNVASKALGSTGGIVLCNKTVRRMLLNYARSITFSGAPSFPMVASIIAGYKLFMSGEIQPAQDRIQRNVKHFFKTITSNPIWNEVTNAGVLSIPILEGWEQRPFQTHIIPLRTRPRHEQFLFFHLLLNNMNAYPMAFPVVPKGESRVRLVIHAHNTLEQVTALASVICDWAREMIDIEHNKLDNSLPSAARQIFAMQAAQWVQNT</sequence>
<evidence type="ECO:0000313" key="1">
    <source>
        <dbReference type="EMBL" id="KAI4866040.1"/>
    </source>
</evidence>
<reference evidence="1 2" key="1">
    <citation type="journal article" date="2022" name="New Phytol.">
        <title>Ecological generalism drives hyperdiversity of secondary metabolite gene clusters in xylarialean endophytes.</title>
        <authorList>
            <person name="Franco M.E.E."/>
            <person name="Wisecaver J.H."/>
            <person name="Arnold A.E."/>
            <person name="Ju Y.M."/>
            <person name="Slot J.C."/>
            <person name="Ahrendt S."/>
            <person name="Moore L.P."/>
            <person name="Eastman K.E."/>
            <person name="Scott K."/>
            <person name="Konkel Z."/>
            <person name="Mondo S.J."/>
            <person name="Kuo A."/>
            <person name="Hayes R.D."/>
            <person name="Haridas S."/>
            <person name="Andreopoulos B."/>
            <person name="Riley R."/>
            <person name="LaButti K."/>
            <person name="Pangilinan J."/>
            <person name="Lipzen A."/>
            <person name="Amirebrahimi M."/>
            <person name="Yan J."/>
            <person name="Adam C."/>
            <person name="Keymanesh K."/>
            <person name="Ng V."/>
            <person name="Louie K."/>
            <person name="Northen T."/>
            <person name="Drula E."/>
            <person name="Henrissat B."/>
            <person name="Hsieh H.M."/>
            <person name="Youens-Clark K."/>
            <person name="Lutzoni F."/>
            <person name="Miadlikowska J."/>
            <person name="Eastwood D.C."/>
            <person name="Hamelin R.C."/>
            <person name="Grigoriev I.V."/>
            <person name="U'Ren J.M."/>
        </authorList>
    </citation>
    <scope>NUCLEOTIDE SEQUENCE [LARGE SCALE GENOMIC DNA]</scope>
    <source>
        <strain evidence="1 2">CBS 119005</strain>
    </source>
</reference>
<evidence type="ECO:0000313" key="2">
    <source>
        <dbReference type="Proteomes" id="UP001497700"/>
    </source>
</evidence>
<protein>
    <submittedName>
        <fullName evidence="1">8-amino-7-oxononanoate synthase</fullName>
    </submittedName>
</protein>
<proteinExistence type="predicted"/>
<dbReference type="Proteomes" id="UP001497700">
    <property type="component" value="Unassembled WGS sequence"/>
</dbReference>
<dbReference type="EMBL" id="MU393464">
    <property type="protein sequence ID" value="KAI4866040.1"/>
    <property type="molecule type" value="Genomic_DNA"/>
</dbReference>